<gene>
    <name evidence="1" type="ORF">F7Q93_01070</name>
</gene>
<protein>
    <submittedName>
        <fullName evidence="1">Rha family transcriptional regulator</fullName>
    </submittedName>
</protein>
<dbReference type="InterPro" id="IPR014054">
    <property type="entry name" value="Phage_regulatory_Rha"/>
</dbReference>
<sequence length="144" mass="16026">MNVVSSNLTIATPMVTLQNGKAFANSRDVAEYFGKRHDNILRALTMLECSREFYDLNFEAVTFEFQNGRGGTQTGRAFNMTKDGSTLLAMGFTGKQAFQFKIAYITRFNEMEAALRTQAEQGGPRSTFSCCTQSKMNSASLIRT</sequence>
<dbReference type="AlphaFoldDB" id="A0A643F4Q7"/>
<reference evidence="1" key="1">
    <citation type="submission" date="2019-09" db="EMBL/GenBank/DDBJ databases">
        <title>Draft genome sequences of 48 bacterial type strains from the CCUG.</title>
        <authorList>
            <person name="Tunovic T."/>
            <person name="Pineiro-Iglesias B."/>
            <person name="Unosson C."/>
            <person name="Inganas E."/>
            <person name="Ohlen M."/>
            <person name="Cardew S."/>
            <person name="Jensie-Markopoulos S."/>
            <person name="Salva-Serra F."/>
            <person name="Jaen-Luchoro D."/>
            <person name="Karlsson R."/>
            <person name="Svensson-Stadler L."/>
            <person name="Chun J."/>
            <person name="Moore E."/>
        </authorList>
    </citation>
    <scope>NUCLEOTIDE SEQUENCE</scope>
    <source>
        <strain evidence="1">CCUG 50899</strain>
    </source>
</reference>
<evidence type="ECO:0000313" key="1">
    <source>
        <dbReference type="EMBL" id="KAB0573122.1"/>
    </source>
</evidence>
<organism evidence="1">
    <name type="scientific">Brucella pituitosa</name>
    <dbReference type="NCBI Taxonomy" id="571256"/>
    <lineage>
        <taxon>Bacteria</taxon>
        <taxon>Pseudomonadati</taxon>
        <taxon>Pseudomonadota</taxon>
        <taxon>Alphaproteobacteria</taxon>
        <taxon>Hyphomicrobiales</taxon>
        <taxon>Brucellaceae</taxon>
        <taxon>Brucella/Ochrobactrum group</taxon>
        <taxon>Brucella</taxon>
    </lineage>
</organism>
<name>A0A643F4Q7_9HYPH</name>
<accession>A0A643F4Q7</accession>
<dbReference type="RefSeq" id="WP_128093229.1">
    <property type="nucleotide sequence ID" value="NZ_JBHEEN010000002.1"/>
</dbReference>
<proteinExistence type="predicted"/>
<comment type="caution">
    <text evidence="1">The sequence shown here is derived from an EMBL/GenBank/DDBJ whole genome shotgun (WGS) entry which is preliminary data.</text>
</comment>
<dbReference type="EMBL" id="VZPE01000001">
    <property type="protein sequence ID" value="KAB0573122.1"/>
    <property type="molecule type" value="Genomic_DNA"/>
</dbReference>
<dbReference type="Pfam" id="PF09669">
    <property type="entry name" value="Phage_pRha"/>
    <property type="match status" value="1"/>
</dbReference>
<dbReference type="NCBIfam" id="TIGR02681">
    <property type="entry name" value="phage_pRha"/>
    <property type="match status" value="1"/>
</dbReference>